<accession>A0ACB8HGN7</accession>
<proteinExistence type="predicted"/>
<evidence type="ECO:0000313" key="2">
    <source>
        <dbReference type="Proteomes" id="UP000664032"/>
    </source>
</evidence>
<evidence type="ECO:0000313" key="1">
    <source>
        <dbReference type="EMBL" id="KAH9487101.1"/>
    </source>
</evidence>
<dbReference type="EMBL" id="JAFIQS020000001">
    <property type="protein sequence ID" value="KAH9487101.1"/>
    <property type="molecule type" value="Genomic_DNA"/>
</dbReference>
<organism evidence="1 2">
    <name type="scientific">Psilocybe cubensis</name>
    <name type="common">Psychedelic mushroom</name>
    <name type="synonym">Stropharia cubensis</name>
    <dbReference type="NCBI Taxonomy" id="181762"/>
    <lineage>
        <taxon>Eukaryota</taxon>
        <taxon>Fungi</taxon>
        <taxon>Dikarya</taxon>
        <taxon>Basidiomycota</taxon>
        <taxon>Agaricomycotina</taxon>
        <taxon>Agaricomycetes</taxon>
        <taxon>Agaricomycetidae</taxon>
        <taxon>Agaricales</taxon>
        <taxon>Agaricineae</taxon>
        <taxon>Strophariaceae</taxon>
        <taxon>Psilocybe</taxon>
    </lineage>
</organism>
<name>A0ACB8HGN7_PSICU</name>
<dbReference type="Proteomes" id="UP000664032">
    <property type="component" value="Unassembled WGS sequence"/>
</dbReference>
<protein>
    <submittedName>
        <fullName evidence="1">Chitinase 1</fullName>
    </submittedName>
</protein>
<keyword evidence="2" id="KW-1185">Reference proteome</keyword>
<sequence>MFALRILSLIFGLSSLLHAIAFDNSRFDNDNAIDVFPIAFLNVFFGTGGVPSINLANTCNPTDNATFPGTELPNCSSLAPDIAACQAKGKIVTISLGGATGAVGFQSDDQATSFAQTIWDLFLGGTSQTRPFGNAVLDGIDLDIEGGGSDHYSVFVNKIRSLASGASKQYYVTAAPQCVFPDAALGGVLNAASFDAVYDFTTTIVAYNHLDKQRTGISESGLSLRYPNKNVKVYIGAPASSSAAGSGYVPIGTLGNIAVQMRQSFPSFGGVMLWDASQAYANGRYDLAIKNALSATGGTGFTFPACSAPAYVAGTNYAGGAEVSFGGYVERVYHIERNANHYMKAKWSASSQPSNDPSGEWSAISACGGSSIPPSSSTTTAKPTSSTTTKPTSTSSVPTTTSKSTSPTTTAKPTTSPSPGGQCAGIPAWSSTVPYVGGSQVTYSSHLWTAKWWSEADVPGGSAGDWTDNGPCGSSLQAAATSSAQDSAPSSDAEGLPIVKSLRNQVLREWTPRRASTCFDPRTSTYWGQDSAGHQQRLGFYCDDDSIDVFPLAFLYVFFGKGGQPVIDFANICSQGSGNFPGTDLADCSFMAADIQKCQAKGKIVTLSLGGATANVGFNSDAQAAGFAETIWNMFLDGGIRPFGSAVLDGVDLDIENGSAAHYNTFVNTLRSLSKNAKKRYYVTAAPQCPFPDAKVGQALNSAFFDAVYVQFYNNFCETSVPSEFNFATWDNWAKTQSPNKDVKVYLGAPASADSAGNGFVSSQTLINVAKQAQKKYSSFGGIMLWDADSAYTNNKYHVTVKQAIFNGITGPPPNTSPQNPAPTSTPIGTVSPTRTATPTFVPPHTPLSSKSLASTQPTASETPIPDPRVKGRVRPRPMDIDARAPLPIATGKPTPRRSSRLFKP</sequence>
<comment type="caution">
    <text evidence="1">The sequence shown here is derived from an EMBL/GenBank/DDBJ whole genome shotgun (WGS) entry which is preliminary data.</text>
</comment>
<reference evidence="1" key="1">
    <citation type="submission" date="2021-10" db="EMBL/GenBank/DDBJ databases">
        <title>Psilocybe cubensis genome.</title>
        <authorList>
            <person name="Mckernan K.J."/>
            <person name="Crawford S."/>
            <person name="Trippe A."/>
            <person name="Kane L.T."/>
            <person name="Mclaughlin S."/>
        </authorList>
    </citation>
    <scope>NUCLEOTIDE SEQUENCE</scope>
    <source>
        <strain evidence="1">MGC-MH-2018</strain>
    </source>
</reference>
<gene>
    <name evidence="1" type="ORF">JR316_0001169</name>
</gene>